<dbReference type="InterPro" id="IPR056119">
    <property type="entry name" value="DUF7702"/>
</dbReference>
<evidence type="ECO:0000313" key="3">
    <source>
        <dbReference type="EMBL" id="OJT11111.1"/>
    </source>
</evidence>
<evidence type="ECO:0000313" key="4">
    <source>
        <dbReference type="Proteomes" id="UP000184267"/>
    </source>
</evidence>
<feature type="transmembrane region" description="Helical" evidence="1">
    <location>
        <begin position="104"/>
        <end position="126"/>
    </location>
</feature>
<dbReference type="Pfam" id="PF24800">
    <property type="entry name" value="DUF7702"/>
    <property type="match status" value="1"/>
</dbReference>
<feature type="transmembrane region" description="Helical" evidence="1">
    <location>
        <begin position="6"/>
        <end position="29"/>
    </location>
</feature>
<keyword evidence="1" id="KW-0812">Transmembrane</keyword>
<feature type="transmembrane region" description="Helical" evidence="1">
    <location>
        <begin position="146"/>
        <end position="170"/>
    </location>
</feature>
<name>A0A1M2VU20_TRAPU</name>
<keyword evidence="4" id="KW-1185">Reference proteome</keyword>
<feature type="transmembrane region" description="Helical" evidence="1">
    <location>
        <begin position="72"/>
        <end position="92"/>
    </location>
</feature>
<keyword evidence="1" id="KW-1133">Transmembrane helix</keyword>
<dbReference type="Proteomes" id="UP000184267">
    <property type="component" value="Unassembled WGS sequence"/>
</dbReference>
<dbReference type="OrthoDB" id="2560628at2759"/>
<dbReference type="PANTHER" id="PTHR42109">
    <property type="entry name" value="UNPLACED GENOMIC SCAFFOLD UM_SCAF_CONTIG_1.265, WHOLE GENOME SHOTGUN SEQUENCE"/>
    <property type="match status" value="1"/>
</dbReference>
<dbReference type="PANTHER" id="PTHR42109:SF2">
    <property type="entry name" value="INTEGRAL MEMBRANE PROTEIN"/>
    <property type="match status" value="1"/>
</dbReference>
<sequence length="325" mass="34929">MVKLDARGYIAIVEIVIYAPVLLVIIPVVFRNGFARKAGWIYMLLLSIFRIVGGVTHILSEQNPTDKTLRTIYTITESAGLSQLLVATCGFLGTVTQHSLDQRALVKTGLLLLELLGTGALVLIVISGTKSGNAKTQSQLDQATTFRHIGIIVFGVLYFAIVGATAFCWVNRQTILKYRRKLLIGIACALPFLGVRVLYGILSAFVPPQLGFDAGGHLVPMLHPSSLSQFSTTTGSWALFLTMSVAMEYAVVLTYTVVGIRTPLLKDTDDAQVRGDYVRTPTVAVSFPSPAGTGSSARWAASNEYKSGGYATETGGYAPQRGGYA</sequence>
<keyword evidence="1" id="KW-0472">Membrane</keyword>
<evidence type="ECO:0000259" key="2">
    <source>
        <dbReference type="Pfam" id="PF24800"/>
    </source>
</evidence>
<reference evidence="3 4" key="1">
    <citation type="submission" date="2016-10" db="EMBL/GenBank/DDBJ databases">
        <title>Genome sequence of the basidiomycete white-rot fungus Trametes pubescens.</title>
        <authorList>
            <person name="Makela M.R."/>
            <person name="Granchi Z."/>
            <person name="Peng M."/>
            <person name="De Vries R.P."/>
            <person name="Grigoriev I."/>
            <person name="Riley R."/>
            <person name="Hilden K."/>
        </authorList>
    </citation>
    <scope>NUCLEOTIDE SEQUENCE [LARGE SCALE GENOMIC DNA]</scope>
    <source>
        <strain evidence="3 4">FBCC735</strain>
    </source>
</reference>
<feature type="transmembrane region" description="Helical" evidence="1">
    <location>
        <begin position="237"/>
        <end position="258"/>
    </location>
</feature>
<dbReference type="AlphaFoldDB" id="A0A1M2VU20"/>
<dbReference type="OMA" id="MQVIMEW"/>
<evidence type="ECO:0000256" key="1">
    <source>
        <dbReference type="SAM" id="Phobius"/>
    </source>
</evidence>
<feature type="transmembrane region" description="Helical" evidence="1">
    <location>
        <begin position="41"/>
        <end position="60"/>
    </location>
</feature>
<proteinExistence type="predicted"/>
<feature type="domain" description="DUF7702" evidence="2">
    <location>
        <begin position="4"/>
        <end position="206"/>
    </location>
</feature>
<comment type="caution">
    <text evidence="3">The sequence shown here is derived from an EMBL/GenBank/DDBJ whole genome shotgun (WGS) entry which is preliminary data.</text>
</comment>
<organism evidence="3 4">
    <name type="scientific">Trametes pubescens</name>
    <name type="common">White-rot fungus</name>
    <dbReference type="NCBI Taxonomy" id="154538"/>
    <lineage>
        <taxon>Eukaryota</taxon>
        <taxon>Fungi</taxon>
        <taxon>Dikarya</taxon>
        <taxon>Basidiomycota</taxon>
        <taxon>Agaricomycotina</taxon>
        <taxon>Agaricomycetes</taxon>
        <taxon>Polyporales</taxon>
        <taxon>Polyporaceae</taxon>
        <taxon>Trametes</taxon>
    </lineage>
</organism>
<dbReference type="EMBL" id="MNAD01000687">
    <property type="protein sequence ID" value="OJT11111.1"/>
    <property type="molecule type" value="Genomic_DNA"/>
</dbReference>
<gene>
    <name evidence="3" type="ORF">TRAPUB_12395</name>
</gene>
<protein>
    <recommendedName>
        <fullName evidence="2">DUF7702 domain-containing protein</fullName>
    </recommendedName>
</protein>
<feature type="transmembrane region" description="Helical" evidence="1">
    <location>
        <begin position="182"/>
        <end position="202"/>
    </location>
</feature>
<accession>A0A1M2VU20</accession>